<organism evidence="2 3">
    <name type="scientific">Acrobeloides nanus</name>
    <dbReference type="NCBI Taxonomy" id="290746"/>
    <lineage>
        <taxon>Eukaryota</taxon>
        <taxon>Metazoa</taxon>
        <taxon>Ecdysozoa</taxon>
        <taxon>Nematoda</taxon>
        <taxon>Chromadorea</taxon>
        <taxon>Rhabditida</taxon>
        <taxon>Tylenchina</taxon>
        <taxon>Cephalobomorpha</taxon>
        <taxon>Cephaloboidea</taxon>
        <taxon>Cephalobidae</taxon>
        <taxon>Acrobeloides</taxon>
    </lineage>
</organism>
<proteinExistence type="predicted"/>
<evidence type="ECO:0000313" key="2">
    <source>
        <dbReference type="Proteomes" id="UP000887540"/>
    </source>
</evidence>
<evidence type="ECO:0000313" key="3">
    <source>
        <dbReference type="WBParaSite" id="ACRNAN_Path_32.g118.t1"/>
    </source>
</evidence>
<reference evidence="3" key="1">
    <citation type="submission" date="2022-11" db="UniProtKB">
        <authorList>
            <consortium name="WormBaseParasite"/>
        </authorList>
    </citation>
    <scope>IDENTIFICATION</scope>
</reference>
<dbReference type="Proteomes" id="UP000887540">
    <property type="component" value="Unplaced"/>
</dbReference>
<dbReference type="AlphaFoldDB" id="A0A914C531"/>
<feature type="transmembrane region" description="Helical" evidence="1">
    <location>
        <begin position="12"/>
        <end position="31"/>
    </location>
</feature>
<keyword evidence="2" id="KW-1185">Reference proteome</keyword>
<accession>A0A914C531</accession>
<keyword evidence="1" id="KW-1133">Transmembrane helix</keyword>
<evidence type="ECO:0000256" key="1">
    <source>
        <dbReference type="SAM" id="Phobius"/>
    </source>
</evidence>
<name>A0A914C531_9BILA</name>
<protein>
    <submittedName>
        <fullName evidence="3">Uncharacterized protein</fullName>
    </submittedName>
</protein>
<keyword evidence="1" id="KW-0812">Transmembrane</keyword>
<keyword evidence="1" id="KW-0472">Membrane</keyword>
<sequence length="119" mass="13600">MTSAQRKEGRLLMQAVFSGIPCFVIITFRHLIHLPLIELIGADWCLLNGPIVYIWFNSEIRSDWLELIGLKNEVRQKLYMNTFVINKLGLRPNAVNDSNDKQNTQIQSSNNVIEAPTMA</sequence>
<dbReference type="WBParaSite" id="ACRNAN_Path_32.g118.t1">
    <property type="protein sequence ID" value="ACRNAN_Path_32.g118.t1"/>
    <property type="gene ID" value="ACRNAN_Path_32.g118"/>
</dbReference>